<feature type="compositionally biased region" description="Pro residues" evidence="1">
    <location>
        <begin position="50"/>
        <end position="60"/>
    </location>
</feature>
<name>A0AB39QE62_9ACTN</name>
<dbReference type="RefSeq" id="WP_369221153.1">
    <property type="nucleotide sequence ID" value="NZ_CP163441.1"/>
</dbReference>
<evidence type="ECO:0000313" key="2">
    <source>
        <dbReference type="EMBL" id="XDQ41505.1"/>
    </source>
</evidence>
<feature type="region of interest" description="Disordered" evidence="1">
    <location>
        <begin position="41"/>
        <end position="60"/>
    </location>
</feature>
<dbReference type="EMBL" id="CP163441">
    <property type="protein sequence ID" value="XDQ41505.1"/>
    <property type="molecule type" value="Genomic_DNA"/>
</dbReference>
<reference evidence="2" key="1">
    <citation type="submission" date="2024-07" db="EMBL/GenBank/DDBJ databases">
        <authorList>
            <person name="Yu S.T."/>
        </authorList>
    </citation>
    <scope>NUCLEOTIDE SEQUENCE</scope>
    <source>
        <strain evidence="2">R39</strain>
    </source>
</reference>
<evidence type="ECO:0008006" key="3">
    <source>
        <dbReference type="Google" id="ProtNLM"/>
    </source>
</evidence>
<evidence type="ECO:0000256" key="1">
    <source>
        <dbReference type="SAM" id="MobiDB-lite"/>
    </source>
</evidence>
<organism evidence="2">
    <name type="scientific">Streptomyces sp. R39</name>
    <dbReference type="NCBI Taxonomy" id="3238631"/>
    <lineage>
        <taxon>Bacteria</taxon>
        <taxon>Bacillati</taxon>
        <taxon>Actinomycetota</taxon>
        <taxon>Actinomycetes</taxon>
        <taxon>Kitasatosporales</taxon>
        <taxon>Streptomycetaceae</taxon>
        <taxon>Streptomyces</taxon>
    </lineage>
</organism>
<feature type="region of interest" description="Disordered" evidence="1">
    <location>
        <begin position="99"/>
        <end position="122"/>
    </location>
</feature>
<accession>A0AB39QE62</accession>
<proteinExistence type="predicted"/>
<dbReference type="InterPro" id="IPR029016">
    <property type="entry name" value="GAF-like_dom_sf"/>
</dbReference>
<dbReference type="AlphaFoldDB" id="A0AB39QE62"/>
<sequence>MDASGAGAVALLRAAHERLVTSAGRGPEVRGLVADSWRRCAAGGTRPDGGDPPPLLRPPPSDWSCAAAPVRDPATGRVVGVVDLSGGATVATPPALPRTVAADIPPGQLRHQADGAVLEGAR</sequence>
<gene>
    <name evidence="2" type="ORF">AB5J52_04035</name>
</gene>
<protein>
    <recommendedName>
        <fullName evidence="3">GAF domain-containing protein</fullName>
    </recommendedName>
</protein>
<dbReference type="Gene3D" id="3.30.450.40">
    <property type="match status" value="1"/>
</dbReference>